<accession>A0A392TUL4</accession>
<dbReference type="Proteomes" id="UP000265520">
    <property type="component" value="Unassembled WGS sequence"/>
</dbReference>
<keyword evidence="2" id="KW-1185">Reference proteome</keyword>
<reference evidence="1 2" key="1">
    <citation type="journal article" date="2018" name="Front. Plant Sci.">
        <title>Red Clover (Trifolium pratense) and Zigzag Clover (T. medium) - A Picture of Genomic Similarities and Differences.</title>
        <authorList>
            <person name="Dluhosova J."/>
            <person name="Istvanek J."/>
            <person name="Nedelnik J."/>
            <person name="Repkova J."/>
        </authorList>
    </citation>
    <scope>NUCLEOTIDE SEQUENCE [LARGE SCALE GENOMIC DNA]</scope>
    <source>
        <strain evidence="2">cv. 10/8</strain>
        <tissue evidence="1">Leaf</tissue>
    </source>
</reference>
<organism evidence="1 2">
    <name type="scientific">Trifolium medium</name>
    <dbReference type="NCBI Taxonomy" id="97028"/>
    <lineage>
        <taxon>Eukaryota</taxon>
        <taxon>Viridiplantae</taxon>
        <taxon>Streptophyta</taxon>
        <taxon>Embryophyta</taxon>
        <taxon>Tracheophyta</taxon>
        <taxon>Spermatophyta</taxon>
        <taxon>Magnoliopsida</taxon>
        <taxon>eudicotyledons</taxon>
        <taxon>Gunneridae</taxon>
        <taxon>Pentapetalae</taxon>
        <taxon>rosids</taxon>
        <taxon>fabids</taxon>
        <taxon>Fabales</taxon>
        <taxon>Fabaceae</taxon>
        <taxon>Papilionoideae</taxon>
        <taxon>50 kb inversion clade</taxon>
        <taxon>NPAAA clade</taxon>
        <taxon>Hologalegina</taxon>
        <taxon>IRL clade</taxon>
        <taxon>Trifolieae</taxon>
        <taxon>Trifolium</taxon>
    </lineage>
</organism>
<name>A0A392TUL4_9FABA</name>
<sequence>GCQRSGKCAEEAFMFPASKCLASVPVPTG</sequence>
<feature type="non-terminal residue" evidence="1">
    <location>
        <position position="1"/>
    </location>
</feature>
<protein>
    <submittedName>
        <fullName evidence="1">Uncharacterized protein</fullName>
    </submittedName>
</protein>
<comment type="caution">
    <text evidence="1">The sequence shown here is derived from an EMBL/GenBank/DDBJ whole genome shotgun (WGS) entry which is preliminary data.</text>
</comment>
<dbReference type="EMBL" id="LXQA010662876">
    <property type="protein sequence ID" value="MCI64772.1"/>
    <property type="molecule type" value="Genomic_DNA"/>
</dbReference>
<evidence type="ECO:0000313" key="2">
    <source>
        <dbReference type="Proteomes" id="UP000265520"/>
    </source>
</evidence>
<evidence type="ECO:0000313" key="1">
    <source>
        <dbReference type="EMBL" id="MCI64772.1"/>
    </source>
</evidence>
<proteinExistence type="predicted"/>
<dbReference type="AlphaFoldDB" id="A0A392TUL4"/>